<feature type="signal peptide" evidence="1">
    <location>
        <begin position="1"/>
        <end position="24"/>
    </location>
</feature>
<dbReference type="AlphaFoldDB" id="A0AAV9U300"/>
<organism evidence="2 3">
    <name type="scientific">Orbilia blumenaviensis</name>
    <dbReference type="NCBI Taxonomy" id="1796055"/>
    <lineage>
        <taxon>Eukaryota</taxon>
        <taxon>Fungi</taxon>
        <taxon>Dikarya</taxon>
        <taxon>Ascomycota</taxon>
        <taxon>Pezizomycotina</taxon>
        <taxon>Orbiliomycetes</taxon>
        <taxon>Orbiliales</taxon>
        <taxon>Orbiliaceae</taxon>
        <taxon>Orbilia</taxon>
    </lineage>
</organism>
<name>A0AAV9U300_9PEZI</name>
<reference evidence="2 3" key="1">
    <citation type="submission" date="2019-10" db="EMBL/GenBank/DDBJ databases">
        <authorList>
            <person name="Palmer J.M."/>
        </authorList>
    </citation>
    <scope>NUCLEOTIDE SEQUENCE [LARGE SCALE GENOMIC DNA]</scope>
    <source>
        <strain evidence="2 3">TWF730</strain>
    </source>
</reference>
<dbReference type="Proteomes" id="UP001373714">
    <property type="component" value="Unassembled WGS sequence"/>
</dbReference>
<evidence type="ECO:0000313" key="3">
    <source>
        <dbReference type="Proteomes" id="UP001373714"/>
    </source>
</evidence>
<dbReference type="SUPFAM" id="SSF52743">
    <property type="entry name" value="Subtilisin-like"/>
    <property type="match status" value="1"/>
</dbReference>
<dbReference type="InterPro" id="IPR036852">
    <property type="entry name" value="Peptidase_S8/S53_dom_sf"/>
</dbReference>
<evidence type="ECO:0000313" key="2">
    <source>
        <dbReference type="EMBL" id="KAK6334474.1"/>
    </source>
</evidence>
<dbReference type="EMBL" id="JAVHNS010000015">
    <property type="protein sequence ID" value="KAK6334474.1"/>
    <property type="molecule type" value="Genomic_DNA"/>
</dbReference>
<dbReference type="Gene3D" id="3.40.50.200">
    <property type="entry name" value="Peptidase S8/S53 domain"/>
    <property type="match status" value="1"/>
</dbReference>
<evidence type="ECO:0008006" key="4">
    <source>
        <dbReference type="Google" id="ProtNLM"/>
    </source>
</evidence>
<accession>A0AAV9U300</accession>
<protein>
    <recommendedName>
        <fullName evidence="4">Peptidase S8/S53 domain-containing protein</fullName>
    </recommendedName>
</protein>
<evidence type="ECO:0000256" key="1">
    <source>
        <dbReference type="SAM" id="SignalP"/>
    </source>
</evidence>
<keyword evidence="1" id="KW-0732">Signal</keyword>
<comment type="caution">
    <text evidence="2">The sequence shown here is derived from an EMBL/GenBank/DDBJ whole genome shotgun (WGS) entry which is preliminary data.</text>
</comment>
<dbReference type="GO" id="GO:0006508">
    <property type="term" value="P:proteolysis"/>
    <property type="evidence" value="ECO:0007669"/>
    <property type="project" value="InterPro"/>
</dbReference>
<gene>
    <name evidence="2" type="ORF">TWF730_003688</name>
</gene>
<keyword evidence="3" id="KW-1185">Reference proteome</keyword>
<feature type="chain" id="PRO_5043743211" description="Peptidase S8/S53 domain-containing protein" evidence="1">
    <location>
        <begin position="25"/>
        <end position="588"/>
    </location>
</feature>
<sequence length="588" mass="65232">MASAVSIKHKILTLGLLLAHSCLGAVIPGTPSASDAVNSTVNHDQSPWNQTSFATSKLTKRAPVLDEKLIRNWGRDWKSKFGVESDFLILFDANQDADFYNNLINTFAAAFGPASVDGFGTVWYCPRWGARTVPFCVLFSIHHVTFVENVNRWTAWHSIIKAVYDYRGLVLKFNLFNKYRPEIMTREKRGKSVLIDPSINTPWDLRIYSTPPPLAADRIKAQLKLEANGVSEEMWVEETEGEGVNIYALCSGLSKDAASHPVGSINTYSLGKEFKEALAGGRVAGWILNPINDMQQDDVDPQFLFRGTTGLSRFFGRRGGLAKKANVWVVPWNEDPYFFSDLLLLDQFFKIKDHISREQAKNPDYKAIVYVAAETKLYTEQMVNDPQLTPAEAILLARIGSYGIVALQAFSKLKNTVLVTDAGDNRDPEPTSTWPAQLGVHYGDNMVVVGGVGPEGALMYQRMQDFVKVNGFASGVEVPFFRQSGHSKGSRVIQGGYEFTNAPEFASAAVAAIMAQYWSANKKWTVKELISKLYGNAYPRYPNGAKVAWTGVRPRPIEICKARALWNKNKEGKDAAGADPDCMDQTEG</sequence>
<proteinExistence type="predicted"/>
<dbReference type="GO" id="GO:0004252">
    <property type="term" value="F:serine-type endopeptidase activity"/>
    <property type="evidence" value="ECO:0007669"/>
    <property type="project" value="InterPro"/>
</dbReference>